<dbReference type="InterPro" id="IPR008271">
    <property type="entry name" value="Ser/Thr_kinase_AS"/>
</dbReference>
<proteinExistence type="inferred from homology"/>
<dbReference type="GO" id="GO:0005524">
    <property type="term" value="F:ATP binding"/>
    <property type="evidence" value="ECO:0007669"/>
    <property type="project" value="UniProtKB-UniRule"/>
</dbReference>
<dbReference type="InterPro" id="IPR000719">
    <property type="entry name" value="Prot_kinase_dom"/>
</dbReference>
<dbReference type="EMBL" id="VEPZ02001292">
    <property type="protein sequence ID" value="KAE8682024.1"/>
    <property type="molecule type" value="Genomic_DNA"/>
</dbReference>
<evidence type="ECO:0000259" key="13">
    <source>
        <dbReference type="PROSITE" id="PS50878"/>
    </source>
</evidence>
<dbReference type="InterPro" id="IPR017441">
    <property type="entry name" value="Protein_kinase_ATP_BS"/>
</dbReference>
<evidence type="ECO:0000256" key="8">
    <source>
        <dbReference type="ARBA" id="ARBA00047899"/>
    </source>
</evidence>
<dbReference type="SMART" id="SM00220">
    <property type="entry name" value="S_TKc"/>
    <property type="match status" value="1"/>
</dbReference>
<comment type="catalytic activity">
    <reaction evidence="9">
        <text>L-seryl-[protein] + ATP = O-phospho-L-seryl-[protein] + ADP + H(+)</text>
        <dbReference type="Rhea" id="RHEA:17989"/>
        <dbReference type="Rhea" id="RHEA-COMP:9863"/>
        <dbReference type="Rhea" id="RHEA-COMP:11604"/>
        <dbReference type="ChEBI" id="CHEBI:15378"/>
        <dbReference type="ChEBI" id="CHEBI:29999"/>
        <dbReference type="ChEBI" id="CHEBI:30616"/>
        <dbReference type="ChEBI" id="CHEBI:83421"/>
        <dbReference type="ChEBI" id="CHEBI:456216"/>
        <dbReference type="EC" id="2.7.11.1"/>
    </reaction>
</comment>
<dbReference type="PANTHER" id="PTHR44329:SF300">
    <property type="entry name" value="SERINE_THREONINE-PROTEIN KINASE CTR1-LIKE"/>
    <property type="match status" value="1"/>
</dbReference>
<feature type="binding site" evidence="10">
    <location>
        <position position="708"/>
    </location>
    <ligand>
        <name>ATP</name>
        <dbReference type="ChEBI" id="CHEBI:30616"/>
    </ligand>
</feature>
<dbReference type="InterPro" id="IPR011009">
    <property type="entry name" value="Kinase-like_dom_sf"/>
</dbReference>
<name>A0A6A2YRM6_HIBSY</name>
<accession>A0A6A2YRM6</accession>
<dbReference type="InterPro" id="IPR001245">
    <property type="entry name" value="Ser-Thr/Tyr_kinase_cat_dom"/>
</dbReference>
<reference evidence="14" key="1">
    <citation type="submission" date="2019-09" db="EMBL/GenBank/DDBJ databases">
        <title>Draft genome information of white flower Hibiscus syriacus.</title>
        <authorList>
            <person name="Kim Y.-M."/>
        </authorList>
    </citation>
    <scope>NUCLEOTIDE SEQUENCE [LARGE SCALE GENOMIC DNA]</scope>
    <source>
        <strain evidence="14">YM2019G1</strain>
    </source>
</reference>
<keyword evidence="7 10" id="KW-0067">ATP-binding</keyword>
<dbReference type="InterPro" id="IPR051681">
    <property type="entry name" value="Ser/Thr_Kinases-Pseudokinases"/>
</dbReference>
<dbReference type="InterPro" id="IPR043502">
    <property type="entry name" value="DNA/RNA_pol_sf"/>
</dbReference>
<dbReference type="PROSITE" id="PS50011">
    <property type="entry name" value="PROTEIN_KINASE_DOM"/>
    <property type="match status" value="1"/>
</dbReference>
<dbReference type="EC" id="2.7.11.1" evidence="2"/>
<dbReference type="Gene3D" id="1.10.510.10">
    <property type="entry name" value="Transferase(Phosphotransferase) domain 1"/>
    <property type="match status" value="1"/>
</dbReference>
<dbReference type="AlphaFoldDB" id="A0A6A2YRM6"/>
<dbReference type="PROSITE" id="PS50878">
    <property type="entry name" value="RT_POL"/>
    <property type="match status" value="1"/>
</dbReference>
<feature type="region of interest" description="Disordered" evidence="11">
    <location>
        <begin position="917"/>
        <end position="944"/>
    </location>
</feature>
<dbReference type="PRINTS" id="PR00109">
    <property type="entry name" value="TYRKINASE"/>
</dbReference>
<feature type="domain" description="Protein kinase" evidence="12">
    <location>
        <begin position="681"/>
        <end position="944"/>
    </location>
</feature>
<dbReference type="PROSITE" id="PS00108">
    <property type="entry name" value="PROTEIN_KINASE_ST"/>
    <property type="match status" value="1"/>
</dbReference>
<dbReference type="Proteomes" id="UP000436088">
    <property type="component" value="Unassembled WGS sequence"/>
</dbReference>
<keyword evidence="5 10" id="KW-0547">Nucleotide-binding</keyword>
<evidence type="ECO:0000256" key="7">
    <source>
        <dbReference type="ARBA" id="ARBA00022840"/>
    </source>
</evidence>
<evidence type="ECO:0000256" key="4">
    <source>
        <dbReference type="ARBA" id="ARBA00022679"/>
    </source>
</evidence>
<evidence type="ECO:0000313" key="15">
    <source>
        <dbReference type="Proteomes" id="UP000436088"/>
    </source>
</evidence>
<evidence type="ECO:0000256" key="11">
    <source>
        <dbReference type="SAM" id="MobiDB-lite"/>
    </source>
</evidence>
<comment type="catalytic activity">
    <reaction evidence="8">
        <text>L-threonyl-[protein] + ATP = O-phospho-L-threonyl-[protein] + ADP + H(+)</text>
        <dbReference type="Rhea" id="RHEA:46608"/>
        <dbReference type="Rhea" id="RHEA-COMP:11060"/>
        <dbReference type="Rhea" id="RHEA-COMP:11605"/>
        <dbReference type="ChEBI" id="CHEBI:15378"/>
        <dbReference type="ChEBI" id="CHEBI:30013"/>
        <dbReference type="ChEBI" id="CHEBI:30616"/>
        <dbReference type="ChEBI" id="CHEBI:61977"/>
        <dbReference type="ChEBI" id="CHEBI:456216"/>
        <dbReference type="EC" id="2.7.11.1"/>
    </reaction>
</comment>
<evidence type="ECO:0000256" key="3">
    <source>
        <dbReference type="ARBA" id="ARBA00022527"/>
    </source>
</evidence>
<dbReference type="SUPFAM" id="SSF56672">
    <property type="entry name" value="DNA/RNA polymerases"/>
    <property type="match status" value="1"/>
</dbReference>
<evidence type="ECO:0000259" key="12">
    <source>
        <dbReference type="PROSITE" id="PS50011"/>
    </source>
</evidence>
<dbReference type="PROSITE" id="PS00107">
    <property type="entry name" value="PROTEIN_KINASE_ATP"/>
    <property type="match status" value="1"/>
</dbReference>
<evidence type="ECO:0000256" key="10">
    <source>
        <dbReference type="PROSITE-ProRule" id="PRU10141"/>
    </source>
</evidence>
<gene>
    <name evidence="14" type="ORF">F3Y22_tig00111276pilonHSYRG00023</name>
</gene>
<evidence type="ECO:0000256" key="2">
    <source>
        <dbReference type="ARBA" id="ARBA00012513"/>
    </source>
</evidence>
<dbReference type="InterPro" id="IPR000477">
    <property type="entry name" value="RT_dom"/>
</dbReference>
<dbReference type="FunFam" id="3.30.200.20:FF:000060">
    <property type="entry name" value="Serine/threonine-protein kinase isoform 1"/>
    <property type="match status" value="1"/>
</dbReference>
<dbReference type="SUPFAM" id="SSF56112">
    <property type="entry name" value="Protein kinase-like (PK-like)"/>
    <property type="match status" value="1"/>
</dbReference>
<dbReference type="CDD" id="cd01650">
    <property type="entry name" value="RT_nLTR_like"/>
    <property type="match status" value="1"/>
</dbReference>
<evidence type="ECO:0000256" key="6">
    <source>
        <dbReference type="ARBA" id="ARBA00022777"/>
    </source>
</evidence>
<organism evidence="14 15">
    <name type="scientific">Hibiscus syriacus</name>
    <name type="common">Rose of Sharon</name>
    <dbReference type="NCBI Taxonomy" id="106335"/>
    <lineage>
        <taxon>Eukaryota</taxon>
        <taxon>Viridiplantae</taxon>
        <taxon>Streptophyta</taxon>
        <taxon>Embryophyta</taxon>
        <taxon>Tracheophyta</taxon>
        <taxon>Spermatophyta</taxon>
        <taxon>Magnoliopsida</taxon>
        <taxon>eudicotyledons</taxon>
        <taxon>Gunneridae</taxon>
        <taxon>Pentapetalae</taxon>
        <taxon>rosids</taxon>
        <taxon>malvids</taxon>
        <taxon>Malvales</taxon>
        <taxon>Malvaceae</taxon>
        <taxon>Malvoideae</taxon>
        <taxon>Hibiscus</taxon>
    </lineage>
</organism>
<comment type="caution">
    <text evidence="14">The sequence shown here is derived from an EMBL/GenBank/DDBJ whole genome shotgun (WGS) entry which is preliminary data.</text>
</comment>
<dbReference type="GO" id="GO:0004674">
    <property type="term" value="F:protein serine/threonine kinase activity"/>
    <property type="evidence" value="ECO:0007669"/>
    <property type="project" value="UniProtKB-KW"/>
</dbReference>
<dbReference type="Pfam" id="PF00078">
    <property type="entry name" value="RVT_1"/>
    <property type="match status" value="1"/>
</dbReference>
<dbReference type="PANTHER" id="PTHR44329">
    <property type="entry name" value="SERINE/THREONINE-PROTEIN KINASE TNNI3K-RELATED"/>
    <property type="match status" value="1"/>
</dbReference>
<evidence type="ECO:0000256" key="1">
    <source>
        <dbReference type="ARBA" id="ARBA00010507"/>
    </source>
</evidence>
<evidence type="ECO:0000256" key="5">
    <source>
        <dbReference type="ARBA" id="ARBA00022741"/>
    </source>
</evidence>
<evidence type="ECO:0000256" key="9">
    <source>
        <dbReference type="ARBA" id="ARBA00048679"/>
    </source>
</evidence>
<keyword evidence="6 14" id="KW-0418">Kinase</keyword>
<dbReference type="Gene3D" id="3.30.200.20">
    <property type="entry name" value="Phosphorylase Kinase, domain 1"/>
    <property type="match status" value="1"/>
</dbReference>
<keyword evidence="3" id="KW-0723">Serine/threonine-protein kinase</keyword>
<feature type="domain" description="Reverse transcriptase" evidence="13">
    <location>
        <begin position="56"/>
        <end position="321"/>
    </location>
</feature>
<keyword evidence="4" id="KW-0808">Transferase</keyword>
<evidence type="ECO:0000313" key="14">
    <source>
        <dbReference type="EMBL" id="KAE8682024.1"/>
    </source>
</evidence>
<protein>
    <recommendedName>
        <fullName evidence="2">non-specific serine/threonine protein kinase</fullName>
        <ecNumber evidence="2">2.7.11.1</ecNumber>
    </recommendedName>
</protein>
<sequence>MEQSLLLEKEFLEEEIWETIKSCERNKAPGSDGLNMGFLKRFWSILKVDILKFFHNFYLGKDWEHGINHTFITLIPKVSNIGGLYDYRPISLVGGLYKILSKCLSRSLRNCISDIISLTQFAFILGRQILDCSLIANEGVDFWRKKRLKGCVFKVDFRKAYDTMDWPVIFKVMEKMSFGFKWSSWIRQCVTTASVSVLVNGVPSEEFPMAKGLRQGGSLSPLLFNLVGDLLILLLLKAISEGLFCGLQIGRNETFVDFSHLQFANDLIIFYGVSKKMLICSKYNLDSSLFMFNNKVPAQASWIWSSVVNNHFKEDSFGSKFRSMCRIQVGNGELIRFWQDHWAMDCSLKMRRNMIDWEFEHWFMCEGVFIEFPGGSFLEEYLVEMIGASKSRVLYVAGGPSKTNFIPGVFIWTIWKVRNAIVFEGKKLDQIALFFLARFRLASWFLAKFKDSSISKDFLICDPSLGDSCYPYNNLIITMIPWSPPPKGFVKLNVDAATSGDWKRSGIVGILRDDAGLFLVEWVKNGVICSDMYVLIIRDIADRLKEVEADNASNQYEHIGAQLPRKAFDINYFNKNDLVSTLNDNNESSASPLHQRTTRNIICDRDLQMKNSSNLLPNAINSTHLIKSPLFPSSVTSHTHKGVYQAMPFSDPRQSTMNFKQLDDPVMYFDQEDLNIPWSELVLKEKVGAGSFGTVHRAEFRGCEVAVKILMEQDFHIERFREFLREVAIMKCLRHPNIVLFMGAVTQPPKLSVLTEYLSRGSLFRLLQMPDAWMVLNERLRLNMALDVARGMNYLHQLKPPIVHRDLKSPNLLVDSNYTVKVCDFGLSRSKENTFLSSKTAAGTPEWMAPEVLCDENSNEKSDVYSFGVVLWELMTLQQPWKQLNPQQGPTVDQIRLPRNPSTPLIPCFQPLEDTTACTPLQRSPSHPAQESQPSSTTKAIIQH</sequence>
<keyword evidence="15" id="KW-1185">Reference proteome</keyword>
<dbReference type="Pfam" id="PF07714">
    <property type="entry name" value="PK_Tyr_Ser-Thr"/>
    <property type="match status" value="1"/>
</dbReference>
<dbReference type="CDD" id="cd13999">
    <property type="entry name" value="STKc_MAP3K-like"/>
    <property type="match status" value="1"/>
</dbReference>
<comment type="similarity">
    <text evidence="1">Belongs to the protein kinase superfamily. TKL Ser/Thr protein kinase family. RAF subfamily.</text>
</comment>